<dbReference type="EC" id="3.1.3.48" evidence="2"/>
<sequence>LEEAKKNHEPIYVHCKAGKSRSITAILAYLVTSERWTLKQAYRHVIKARPTMSPNIGFITELMKME</sequence>
<dbReference type="Gene3D" id="3.90.190.10">
    <property type="entry name" value="Protein tyrosine phosphatase superfamily"/>
    <property type="match status" value="1"/>
</dbReference>
<evidence type="ECO:0000256" key="4">
    <source>
        <dbReference type="ARBA" id="ARBA00022912"/>
    </source>
</evidence>
<dbReference type="CDD" id="cd14498">
    <property type="entry name" value="DSP"/>
    <property type="match status" value="1"/>
</dbReference>
<dbReference type="InterPro" id="IPR000387">
    <property type="entry name" value="Tyr_Pase_dom"/>
</dbReference>
<evidence type="ECO:0000313" key="8">
    <source>
        <dbReference type="Proteomes" id="UP000242254"/>
    </source>
</evidence>
<dbReference type="PANTHER" id="PTHR10159:SF530">
    <property type="entry name" value="DUAL SPECIFICITY PROTEIN PHOSPHATASE DDB_G0271350-RELATED"/>
    <property type="match status" value="1"/>
</dbReference>
<dbReference type="GO" id="GO:0005737">
    <property type="term" value="C:cytoplasm"/>
    <property type="evidence" value="ECO:0007669"/>
    <property type="project" value="TreeGrafter"/>
</dbReference>
<gene>
    <name evidence="7" type="ORF">RHIMIDRAFT_181136</name>
</gene>
<feature type="non-terminal residue" evidence="7">
    <location>
        <position position="1"/>
    </location>
</feature>
<feature type="domain" description="Tyrosine-protein phosphatase" evidence="5">
    <location>
        <begin position="1"/>
        <end position="66"/>
    </location>
</feature>
<evidence type="ECO:0000313" key="7">
    <source>
        <dbReference type="EMBL" id="PHZ16976.1"/>
    </source>
</evidence>
<proteinExistence type="inferred from homology"/>
<feature type="non-terminal residue" evidence="7">
    <location>
        <position position="66"/>
    </location>
</feature>
<keyword evidence="4" id="KW-0904">Protein phosphatase</keyword>
<protein>
    <recommendedName>
        <fullName evidence="2">protein-tyrosine-phosphatase</fullName>
        <ecNumber evidence="2">3.1.3.48</ecNumber>
    </recommendedName>
</protein>
<dbReference type="PROSITE" id="PS50056">
    <property type="entry name" value="TYR_PHOSPHATASE_2"/>
    <property type="match status" value="1"/>
</dbReference>
<dbReference type="GO" id="GO:0043409">
    <property type="term" value="P:negative regulation of MAPK cascade"/>
    <property type="evidence" value="ECO:0007669"/>
    <property type="project" value="TreeGrafter"/>
</dbReference>
<reference evidence="7 8" key="1">
    <citation type="journal article" date="2016" name="Proc. Natl. Acad. Sci. U.S.A.">
        <title>Lipid metabolic changes in an early divergent fungus govern the establishment of a mutualistic symbiosis with endobacteria.</title>
        <authorList>
            <person name="Lastovetsky O.A."/>
            <person name="Gaspar M.L."/>
            <person name="Mondo S.J."/>
            <person name="LaButti K.M."/>
            <person name="Sandor L."/>
            <person name="Grigoriev I.V."/>
            <person name="Henry S.A."/>
            <person name="Pawlowska T.E."/>
        </authorList>
    </citation>
    <scope>NUCLEOTIDE SEQUENCE [LARGE SCALE GENOMIC DNA]</scope>
    <source>
        <strain evidence="7 8">ATCC 52813</strain>
    </source>
</reference>
<dbReference type="GO" id="GO:0004725">
    <property type="term" value="F:protein tyrosine phosphatase activity"/>
    <property type="evidence" value="ECO:0007669"/>
    <property type="project" value="UniProtKB-EC"/>
</dbReference>
<dbReference type="SUPFAM" id="SSF52799">
    <property type="entry name" value="(Phosphotyrosine protein) phosphatases II"/>
    <property type="match status" value="1"/>
</dbReference>
<dbReference type="PANTHER" id="PTHR10159">
    <property type="entry name" value="DUAL SPECIFICITY PROTEIN PHOSPHATASE"/>
    <property type="match status" value="1"/>
</dbReference>
<dbReference type="Pfam" id="PF00782">
    <property type="entry name" value="DSPc"/>
    <property type="match status" value="1"/>
</dbReference>
<evidence type="ECO:0000259" key="6">
    <source>
        <dbReference type="PROSITE" id="PS50056"/>
    </source>
</evidence>
<dbReference type="Proteomes" id="UP000242254">
    <property type="component" value="Unassembled WGS sequence"/>
</dbReference>
<keyword evidence="8" id="KW-1185">Reference proteome</keyword>
<evidence type="ECO:0000259" key="5">
    <source>
        <dbReference type="PROSITE" id="PS50054"/>
    </source>
</evidence>
<evidence type="ECO:0000256" key="3">
    <source>
        <dbReference type="ARBA" id="ARBA00022801"/>
    </source>
</evidence>
<dbReference type="AlphaFoldDB" id="A0A2G4T8H8"/>
<accession>A0A2G4T8H8</accession>
<comment type="similarity">
    <text evidence="1">Belongs to the protein-tyrosine phosphatase family. Non-receptor class dual specificity subfamily.</text>
</comment>
<dbReference type="GeneID" id="35436776"/>
<dbReference type="RefSeq" id="XP_023470684.1">
    <property type="nucleotide sequence ID" value="XM_023605786.1"/>
</dbReference>
<name>A0A2G4T8H8_RHIZD</name>
<evidence type="ECO:0000256" key="1">
    <source>
        <dbReference type="ARBA" id="ARBA00008601"/>
    </source>
</evidence>
<dbReference type="EMBL" id="KZ303842">
    <property type="protein sequence ID" value="PHZ16976.1"/>
    <property type="molecule type" value="Genomic_DNA"/>
</dbReference>
<organism evidence="7 8">
    <name type="scientific">Rhizopus microsporus ATCC 52813</name>
    <dbReference type="NCBI Taxonomy" id="1340429"/>
    <lineage>
        <taxon>Eukaryota</taxon>
        <taxon>Fungi</taxon>
        <taxon>Fungi incertae sedis</taxon>
        <taxon>Mucoromycota</taxon>
        <taxon>Mucoromycotina</taxon>
        <taxon>Mucoromycetes</taxon>
        <taxon>Mucorales</taxon>
        <taxon>Mucorineae</taxon>
        <taxon>Rhizopodaceae</taxon>
        <taxon>Rhizopus</taxon>
    </lineage>
</organism>
<feature type="domain" description="Tyrosine specific protein phosphatases" evidence="6">
    <location>
        <begin position="1"/>
        <end position="52"/>
    </location>
</feature>
<dbReference type="InterPro" id="IPR029021">
    <property type="entry name" value="Prot-tyrosine_phosphatase-like"/>
</dbReference>
<dbReference type="InterPro" id="IPR000340">
    <property type="entry name" value="Dual-sp_phosphatase_cat-dom"/>
</dbReference>
<dbReference type="PROSITE" id="PS50054">
    <property type="entry name" value="TYR_PHOSPHATASE_DUAL"/>
    <property type="match status" value="1"/>
</dbReference>
<dbReference type="InterPro" id="IPR020422">
    <property type="entry name" value="TYR_PHOSPHATASE_DUAL_dom"/>
</dbReference>
<keyword evidence="3" id="KW-0378">Hydrolase</keyword>
<dbReference type="STRING" id="1340429.A0A2G4T8H8"/>
<evidence type="ECO:0000256" key="2">
    <source>
        <dbReference type="ARBA" id="ARBA00013064"/>
    </source>
</evidence>